<name>A0A4Y2I0C6_ARAVE</name>
<proteinExistence type="predicted"/>
<organism evidence="1 2">
    <name type="scientific">Araneus ventricosus</name>
    <name type="common">Orbweaver spider</name>
    <name type="synonym">Epeira ventricosa</name>
    <dbReference type="NCBI Taxonomy" id="182803"/>
    <lineage>
        <taxon>Eukaryota</taxon>
        <taxon>Metazoa</taxon>
        <taxon>Ecdysozoa</taxon>
        <taxon>Arthropoda</taxon>
        <taxon>Chelicerata</taxon>
        <taxon>Arachnida</taxon>
        <taxon>Araneae</taxon>
        <taxon>Araneomorphae</taxon>
        <taxon>Entelegynae</taxon>
        <taxon>Araneoidea</taxon>
        <taxon>Araneidae</taxon>
        <taxon>Araneus</taxon>
    </lineage>
</organism>
<sequence>MNRLPFVLDTSSSVAQRNLLESPALMNQLLVYTVIAVLLCNISVEARRKESKSGSGLWGKRSPNFDKRSLGAVISGAYVTGSPDVDKRSLAAVIKAKYSDKIQRSMVAQFAEPTSTEAILKEKNINEWRVRTEIPGWKSTYNLFLEVDMEVGLTFPITRSSNGISCAENQESLQKISA</sequence>
<protein>
    <submittedName>
        <fullName evidence="1">Uncharacterized protein</fullName>
    </submittedName>
</protein>
<accession>A0A4Y2I0C6</accession>
<dbReference type="AlphaFoldDB" id="A0A4Y2I0C6"/>
<reference evidence="1 2" key="1">
    <citation type="journal article" date="2019" name="Sci. Rep.">
        <title>Orb-weaving spider Araneus ventricosus genome elucidates the spidroin gene catalogue.</title>
        <authorList>
            <person name="Kono N."/>
            <person name="Nakamura H."/>
            <person name="Ohtoshi R."/>
            <person name="Moran D.A.P."/>
            <person name="Shinohara A."/>
            <person name="Yoshida Y."/>
            <person name="Fujiwara M."/>
            <person name="Mori M."/>
            <person name="Tomita M."/>
            <person name="Arakawa K."/>
        </authorList>
    </citation>
    <scope>NUCLEOTIDE SEQUENCE [LARGE SCALE GENOMIC DNA]</scope>
</reference>
<gene>
    <name evidence="1" type="ORF">AVEN_35034_1</name>
</gene>
<dbReference type="EMBL" id="BGPR01002289">
    <property type="protein sequence ID" value="GBM71063.1"/>
    <property type="molecule type" value="Genomic_DNA"/>
</dbReference>
<evidence type="ECO:0000313" key="2">
    <source>
        <dbReference type="Proteomes" id="UP000499080"/>
    </source>
</evidence>
<comment type="caution">
    <text evidence="1">The sequence shown here is derived from an EMBL/GenBank/DDBJ whole genome shotgun (WGS) entry which is preliminary data.</text>
</comment>
<evidence type="ECO:0000313" key="1">
    <source>
        <dbReference type="EMBL" id="GBM71063.1"/>
    </source>
</evidence>
<keyword evidence="2" id="KW-1185">Reference proteome</keyword>
<dbReference type="Proteomes" id="UP000499080">
    <property type="component" value="Unassembled WGS sequence"/>
</dbReference>